<keyword evidence="2" id="KW-1185">Reference proteome</keyword>
<evidence type="ECO:0000313" key="2">
    <source>
        <dbReference type="Proteomes" id="UP001548189"/>
    </source>
</evidence>
<accession>A0ABV2BVH0</accession>
<dbReference type="InterPro" id="IPR025392">
    <property type="entry name" value="DUF4124"/>
</dbReference>
<organism evidence="1 2">
    <name type="scientific">Aliikangiella maris</name>
    <dbReference type="NCBI Taxonomy" id="3162458"/>
    <lineage>
        <taxon>Bacteria</taxon>
        <taxon>Pseudomonadati</taxon>
        <taxon>Pseudomonadota</taxon>
        <taxon>Gammaproteobacteria</taxon>
        <taxon>Oceanospirillales</taxon>
        <taxon>Pleioneaceae</taxon>
        <taxon>Aliikangiella</taxon>
    </lineage>
</organism>
<dbReference type="EMBL" id="JBEVCJ010000015">
    <property type="protein sequence ID" value="MET1255932.1"/>
    <property type="molecule type" value="Genomic_DNA"/>
</dbReference>
<sequence>MSIFLVLTSGFALSDSDDQYIYKWKDSEGMVHYTERRPEPGIEYEKVRRPSNKASSSVPVNKVEEKIEESTDKKDDRYTAWRKENCRIATENLDVLQNASRIAQDDGQGGTRLMTDEEKAAQIKQMQEQIQKFCTKKTDEQ</sequence>
<dbReference type="Pfam" id="PF13511">
    <property type="entry name" value="DUF4124"/>
    <property type="match status" value="1"/>
</dbReference>
<comment type="caution">
    <text evidence="1">The sequence shown here is derived from an EMBL/GenBank/DDBJ whole genome shotgun (WGS) entry which is preliminary data.</text>
</comment>
<dbReference type="Proteomes" id="UP001548189">
    <property type="component" value="Unassembled WGS sequence"/>
</dbReference>
<protein>
    <submittedName>
        <fullName evidence="1">DUF4124 domain-containing protein</fullName>
    </submittedName>
</protein>
<name>A0ABV2BVH0_9GAMM</name>
<gene>
    <name evidence="1" type="ORF">ABVT43_12400</name>
</gene>
<proteinExistence type="predicted"/>
<evidence type="ECO:0000313" key="1">
    <source>
        <dbReference type="EMBL" id="MET1255932.1"/>
    </source>
</evidence>
<reference evidence="1 2" key="1">
    <citation type="submission" date="2024-06" db="EMBL/GenBank/DDBJ databases">
        <authorList>
            <person name="Li F."/>
        </authorList>
    </citation>
    <scope>NUCLEOTIDE SEQUENCE [LARGE SCALE GENOMIC DNA]</scope>
    <source>
        <strain evidence="1 2">GXAS 311</strain>
    </source>
</reference>